<keyword evidence="3" id="KW-0813">Transport</keyword>
<evidence type="ECO:0000256" key="5">
    <source>
        <dbReference type="ARBA" id="ARBA00022970"/>
    </source>
</evidence>
<evidence type="ECO:0000256" key="7">
    <source>
        <dbReference type="ARBA" id="ARBA00023136"/>
    </source>
</evidence>
<comment type="subcellular location">
    <subcellularLocation>
        <location evidence="1">Membrane</location>
        <topology evidence="1">Single-pass membrane protein</topology>
    </subcellularLocation>
</comment>
<keyword evidence="6" id="KW-1133">Transmembrane helix</keyword>
<dbReference type="InterPro" id="IPR040359">
    <property type="entry name" value="GDU"/>
</dbReference>
<protein>
    <submittedName>
        <fullName evidence="8">Uncharacterized protein</fullName>
    </submittedName>
</protein>
<evidence type="ECO:0000256" key="2">
    <source>
        <dbReference type="ARBA" id="ARBA00009977"/>
    </source>
</evidence>
<reference evidence="8" key="1">
    <citation type="submission" date="2015-06" db="UniProtKB">
        <authorList>
            <consortium name="EnsemblPlants"/>
        </authorList>
    </citation>
    <scope>IDENTIFICATION</scope>
</reference>
<evidence type="ECO:0000313" key="8">
    <source>
        <dbReference type="EnsemblPlants" id="EMT25746"/>
    </source>
</evidence>
<dbReference type="GO" id="GO:0016020">
    <property type="term" value="C:membrane"/>
    <property type="evidence" value="ECO:0007669"/>
    <property type="project" value="UniProtKB-SubCell"/>
</dbReference>
<evidence type="ECO:0000256" key="6">
    <source>
        <dbReference type="ARBA" id="ARBA00022989"/>
    </source>
</evidence>
<evidence type="ECO:0000256" key="4">
    <source>
        <dbReference type="ARBA" id="ARBA00022692"/>
    </source>
</evidence>
<comment type="similarity">
    <text evidence="2">Belongs to the GLUTAMINE DUMPER 1 (TC 9.B.60) family.</text>
</comment>
<dbReference type="GO" id="GO:0006865">
    <property type="term" value="P:amino acid transport"/>
    <property type="evidence" value="ECO:0007669"/>
    <property type="project" value="UniProtKB-KW"/>
</dbReference>
<keyword evidence="5" id="KW-0029">Amino-acid transport</keyword>
<dbReference type="GO" id="GO:0080143">
    <property type="term" value="P:regulation of amino acid export"/>
    <property type="evidence" value="ECO:0007669"/>
    <property type="project" value="InterPro"/>
</dbReference>
<evidence type="ECO:0000256" key="3">
    <source>
        <dbReference type="ARBA" id="ARBA00022448"/>
    </source>
</evidence>
<keyword evidence="7" id="KW-0472">Membrane</keyword>
<organism evidence="8">
    <name type="scientific">Aegilops tauschii</name>
    <name type="common">Tausch's goatgrass</name>
    <name type="synonym">Aegilops squarrosa</name>
    <dbReference type="NCBI Taxonomy" id="37682"/>
    <lineage>
        <taxon>Eukaryota</taxon>
        <taxon>Viridiplantae</taxon>
        <taxon>Streptophyta</taxon>
        <taxon>Embryophyta</taxon>
        <taxon>Tracheophyta</taxon>
        <taxon>Spermatophyta</taxon>
        <taxon>Magnoliopsida</taxon>
        <taxon>Liliopsida</taxon>
        <taxon>Poales</taxon>
        <taxon>Poaceae</taxon>
        <taxon>BOP clade</taxon>
        <taxon>Pooideae</taxon>
        <taxon>Triticodae</taxon>
        <taxon>Triticeae</taxon>
        <taxon>Triticinae</taxon>
        <taxon>Aegilops</taxon>
    </lineage>
</organism>
<dbReference type="PANTHER" id="PTHR33228:SF82">
    <property type="entry name" value="OS06G0654400 PROTEIN"/>
    <property type="match status" value="1"/>
</dbReference>
<evidence type="ECO:0000256" key="1">
    <source>
        <dbReference type="ARBA" id="ARBA00004167"/>
    </source>
</evidence>
<dbReference type="EnsemblPlants" id="EMT25746">
    <property type="protein sequence ID" value="EMT25746"/>
    <property type="gene ID" value="F775_43456"/>
</dbReference>
<accession>M8CQ67</accession>
<dbReference type="AlphaFoldDB" id="M8CQ67"/>
<name>M8CQ67_AEGTA</name>
<dbReference type="PANTHER" id="PTHR33228">
    <property type="entry name" value="PROTEIN GLUTAMINE DUMPER 4-RELATED"/>
    <property type="match status" value="1"/>
</dbReference>
<sequence>MAPHSPWQLPVPYLFGGLEAMLGLVAFTLLILACSYWKLSSGGSTWWPVIMAGDKQPMFLVKPVTSRAAEVELAAAAAPPSTTSMGKRRKWTSNAARVEFVGIVHHRICY</sequence>
<proteinExistence type="inferred from homology"/>
<keyword evidence="4" id="KW-0812">Transmembrane</keyword>